<feature type="signal peptide" evidence="1">
    <location>
        <begin position="1"/>
        <end position="21"/>
    </location>
</feature>
<name>A0ABT2VRV5_9ALTE</name>
<dbReference type="RefSeq" id="WP_262996336.1">
    <property type="nucleotide sequence ID" value="NZ_JAOTJC010000016.1"/>
</dbReference>
<evidence type="ECO:0000313" key="3">
    <source>
        <dbReference type="Proteomes" id="UP001209257"/>
    </source>
</evidence>
<evidence type="ECO:0000313" key="2">
    <source>
        <dbReference type="EMBL" id="MCU7556055.1"/>
    </source>
</evidence>
<keyword evidence="3" id="KW-1185">Reference proteome</keyword>
<sequence length="101" mass="11363">MKYSGPAALLWLSVMTFPAQAQQVEEAKAGEPLKLEATIRGNKEQPRVLSIVPWQLPKYRPIEGALNWQPALISPRPIHRDSFTRQLAIEQVMQGASQDEN</sequence>
<organism evidence="2 3">
    <name type="scientific">Alteromonas salexigens</name>
    <dbReference type="NCBI Taxonomy" id="2982530"/>
    <lineage>
        <taxon>Bacteria</taxon>
        <taxon>Pseudomonadati</taxon>
        <taxon>Pseudomonadota</taxon>
        <taxon>Gammaproteobacteria</taxon>
        <taxon>Alteromonadales</taxon>
        <taxon>Alteromonadaceae</taxon>
        <taxon>Alteromonas/Salinimonas group</taxon>
        <taxon>Alteromonas</taxon>
    </lineage>
</organism>
<gene>
    <name evidence="2" type="ORF">OCL06_15800</name>
</gene>
<dbReference type="EMBL" id="JAOTJC010000016">
    <property type="protein sequence ID" value="MCU7556055.1"/>
    <property type="molecule type" value="Genomic_DNA"/>
</dbReference>
<accession>A0ABT2VRV5</accession>
<reference evidence="3" key="1">
    <citation type="submission" date="2023-07" db="EMBL/GenBank/DDBJ databases">
        <title>Study on multiphase classification of strain Alteromonas salexigens isolated from the Yellow Sea.</title>
        <authorList>
            <person name="Sun L."/>
        </authorList>
    </citation>
    <scope>NUCLEOTIDE SEQUENCE [LARGE SCALE GENOMIC DNA]</scope>
    <source>
        <strain evidence="3">ASW11-19</strain>
    </source>
</reference>
<feature type="chain" id="PRO_5046585591" evidence="1">
    <location>
        <begin position="22"/>
        <end position="101"/>
    </location>
</feature>
<evidence type="ECO:0000256" key="1">
    <source>
        <dbReference type="SAM" id="SignalP"/>
    </source>
</evidence>
<proteinExistence type="predicted"/>
<protein>
    <submittedName>
        <fullName evidence="2">Uncharacterized protein</fullName>
    </submittedName>
</protein>
<keyword evidence="1" id="KW-0732">Signal</keyword>
<dbReference type="Proteomes" id="UP001209257">
    <property type="component" value="Unassembled WGS sequence"/>
</dbReference>
<comment type="caution">
    <text evidence="2">The sequence shown here is derived from an EMBL/GenBank/DDBJ whole genome shotgun (WGS) entry which is preliminary data.</text>
</comment>